<evidence type="ECO:0000313" key="3">
    <source>
        <dbReference type="Proteomes" id="UP000050514"/>
    </source>
</evidence>
<name>A0A0P6Y1J5_9CHLR</name>
<evidence type="ECO:0000259" key="1">
    <source>
        <dbReference type="Pfam" id="PF03417"/>
    </source>
</evidence>
<dbReference type="Gene3D" id="1.10.10.2120">
    <property type="match status" value="1"/>
</dbReference>
<dbReference type="InterPro" id="IPR047794">
    <property type="entry name" value="C45_proenzyme-like"/>
</dbReference>
<evidence type="ECO:0000313" key="2">
    <source>
        <dbReference type="EMBL" id="KPL75431.1"/>
    </source>
</evidence>
<gene>
    <name evidence="2" type="ORF">AC812_09180</name>
</gene>
<dbReference type="PANTHER" id="PTHR34180">
    <property type="entry name" value="PEPTIDASE C45"/>
    <property type="match status" value="1"/>
</dbReference>
<comment type="caution">
    <text evidence="2">The sequence shown here is derived from an EMBL/GenBank/DDBJ whole genome shotgun (WGS) entry which is preliminary data.</text>
</comment>
<dbReference type="Pfam" id="PF03417">
    <property type="entry name" value="AAT"/>
    <property type="match status" value="1"/>
</dbReference>
<dbReference type="AlphaFoldDB" id="A0A0P6Y1J5"/>
<proteinExistence type="predicted"/>
<reference evidence="2 3" key="1">
    <citation type="submission" date="2015-07" db="EMBL/GenBank/DDBJ databases">
        <title>Draft genome of Bellilinea caldifistulae DSM 17877.</title>
        <authorList>
            <person name="Hemp J."/>
            <person name="Ward L.M."/>
            <person name="Pace L.A."/>
            <person name="Fischer W.W."/>
        </authorList>
    </citation>
    <scope>NUCLEOTIDE SEQUENCE [LARGE SCALE GENOMIC DNA]</scope>
    <source>
        <strain evidence="2 3">GOMI-1</strain>
    </source>
</reference>
<dbReference type="Proteomes" id="UP000050514">
    <property type="component" value="Unassembled WGS sequence"/>
</dbReference>
<keyword evidence="3" id="KW-1185">Reference proteome</keyword>
<dbReference type="InterPro" id="IPR047801">
    <property type="entry name" value="Peptidase_C45"/>
</dbReference>
<dbReference type="PANTHER" id="PTHR34180:SF1">
    <property type="entry name" value="BETA-ALANYL-DOPAMINE_CARCININE HYDROLASE"/>
    <property type="match status" value="1"/>
</dbReference>
<dbReference type="EMBL" id="LGHJ01000014">
    <property type="protein sequence ID" value="KPL75431.1"/>
    <property type="molecule type" value="Genomic_DNA"/>
</dbReference>
<dbReference type="Gene3D" id="3.60.60.10">
    <property type="entry name" value="Penicillin V Acylase, Chain A"/>
    <property type="match status" value="1"/>
</dbReference>
<sequence>MDSSSRCANDPPEFWQQKFADTTLWVIVDRNHENGKFEEASFRHTSGYGKISVMNKREEKIEKLNGEPRLLKLVRVAGSHREMGRQIGEECRQQIQHSIENARKLLADAYDTLQLDWDGALIQARKYMPFADERYPQYVEELRGMAEGANVGLDDLGMLNAMEAVTMDALHLTKCTSMAVSQERTTNDRVLIAHNEDWLPEDEADVFLIYAKPDDEPPFLAMTYGGLLPNIGFNAYGIAQCCDSVYPTDSRIGIPRIIVSRAVLAARTPGEAIRHMLAPHRAAGYNHLLAHESGEIYSVEVSARQFAILEPENGVMVHTNHYLDTHMRTIESEPDELISTRVRYLRAKRLLAQQEKHTIRSLQAIQKDHVNHPDSICNHAVVGDPLDREKTITALTIDLTNRQMHACWGNPCSSVFSTYQLDA</sequence>
<feature type="domain" description="Peptidase C45 hydrolase" evidence="1">
    <location>
        <begin position="186"/>
        <end position="411"/>
    </location>
</feature>
<organism evidence="2 3">
    <name type="scientific">Bellilinea caldifistulae</name>
    <dbReference type="NCBI Taxonomy" id="360411"/>
    <lineage>
        <taxon>Bacteria</taxon>
        <taxon>Bacillati</taxon>
        <taxon>Chloroflexota</taxon>
        <taxon>Anaerolineae</taxon>
        <taxon>Anaerolineales</taxon>
        <taxon>Anaerolineaceae</taxon>
        <taxon>Bellilinea</taxon>
    </lineage>
</organism>
<accession>A0A0P6Y1J5</accession>
<dbReference type="InterPro" id="IPR005079">
    <property type="entry name" value="Peptidase_C45_hydrolase"/>
</dbReference>
<dbReference type="STRING" id="360411.AC812_09180"/>
<protein>
    <recommendedName>
        <fullName evidence="1">Peptidase C45 hydrolase domain-containing protein</fullName>
    </recommendedName>
</protein>
<dbReference type="NCBIfam" id="NF040521">
    <property type="entry name" value="C45_proenzyme"/>
    <property type="match status" value="1"/>
</dbReference>